<evidence type="ECO:0000313" key="2">
    <source>
        <dbReference type="EMBL" id="RDU58217.1"/>
    </source>
</evidence>
<dbReference type="AlphaFoldDB" id="A0A3D8HZH4"/>
<feature type="domain" description="Fungal lipase-type" evidence="1">
    <location>
        <begin position="31"/>
        <end position="102"/>
    </location>
</feature>
<gene>
    <name evidence="2" type="ORF">CQA53_12105</name>
</gene>
<dbReference type="SUPFAM" id="SSF53474">
    <property type="entry name" value="alpha/beta-Hydrolases"/>
    <property type="match status" value="1"/>
</dbReference>
<comment type="caution">
    <text evidence="2">The sequence shown here is derived from an EMBL/GenBank/DDBJ whole genome shotgun (WGS) entry which is preliminary data.</text>
</comment>
<name>A0A3D8HZH4_9HELI</name>
<protein>
    <recommendedName>
        <fullName evidence="1">Fungal lipase-type domain-containing protein</fullName>
    </recommendedName>
</protein>
<evidence type="ECO:0000313" key="3">
    <source>
        <dbReference type="Proteomes" id="UP000256379"/>
    </source>
</evidence>
<dbReference type="GO" id="GO:0006629">
    <property type="term" value="P:lipid metabolic process"/>
    <property type="evidence" value="ECO:0007669"/>
    <property type="project" value="InterPro"/>
</dbReference>
<dbReference type="Pfam" id="PF01764">
    <property type="entry name" value="Lipase_3"/>
    <property type="match status" value="1"/>
</dbReference>
<accession>A0A3D8HZH4</accession>
<sequence length="113" mass="13109">MILFYLQCKGDMPFHIDIESKEFVESKNTTKYKIYKTIYNNQKEHKPYINPKLLKDSTQEATLENFISPITSNTKLNITGHSLGGCLAQLFTLSFARYDKGERGIINEVYTYN</sequence>
<organism evidence="2 3">
    <name type="scientific">Helicobacter didelphidarum</name>
    <dbReference type="NCBI Taxonomy" id="2040648"/>
    <lineage>
        <taxon>Bacteria</taxon>
        <taxon>Pseudomonadati</taxon>
        <taxon>Campylobacterota</taxon>
        <taxon>Epsilonproteobacteria</taxon>
        <taxon>Campylobacterales</taxon>
        <taxon>Helicobacteraceae</taxon>
        <taxon>Helicobacter</taxon>
    </lineage>
</organism>
<keyword evidence="3" id="KW-1185">Reference proteome</keyword>
<reference evidence="2 3" key="1">
    <citation type="submission" date="2018-04" db="EMBL/GenBank/DDBJ databases">
        <title>Novel Campyloabacter and Helicobacter Species and Strains.</title>
        <authorList>
            <person name="Mannion A.J."/>
            <person name="Shen Z."/>
            <person name="Fox J.G."/>
        </authorList>
    </citation>
    <scope>NUCLEOTIDE SEQUENCE [LARGE SCALE GENOMIC DNA]</scope>
    <source>
        <strain evidence="2 3">MIT 17-337</strain>
    </source>
</reference>
<dbReference type="InterPro" id="IPR002921">
    <property type="entry name" value="Fungal_lipase-type"/>
</dbReference>
<dbReference type="EMBL" id="NXLQ01000239">
    <property type="protein sequence ID" value="RDU58217.1"/>
    <property type="molecule type" value="Genomic_DNA"/>
</dbReference>
<dbReference type="Proteomes" id="UP000256379">
    <property type="component" value="Unassembled WGS sequence"/>
</dbReference>
<proteinExistence type="predicted"/>
<evidence type="ECO:0000259" key="1">
    <source>
        <dbReference type="Pfam" id="PF01764"/>
    </source>
</evidence>
<dbReference type="Gene3D" id="3.40.50.1820">
    <property type="entry name" value="alpha/beta hydrolase"/>
    <property type="match status" value="1"/>
</dbReference>
<dbReference type="InterPro" id="IPR029058">
    <property type="entry name" value="AB_hydrolase_fold"/>
</dbReference>
<feature type="non-terminal residue" evidence="2">
    <location>
        <position position="113"/>
    </location>
</feature>